<accession>A0A2L0HBQ2</accession>
<protein>
    <submittedName>
        <fullName evidence="2">Uncharacterized protein</fullName>
    </submittedName>
</protein>
<dbReference type="RefSeq" id="WP_104840501.1">
    <property type="nucleotide sequence ID" value="NZ_CP024309.1"/>
</dbReference>
<dbReference type="AlphaFoldDB" id="A0A2L0HBQ2"/>
<gene>
    <name evidence="2" type="ORF">NXT3_PB00237</name>
</gene>
<keyword evidence="2" id="KW-0614">Plasmid</keyword>
<reference evidence="2 3" key="1">
    <citation type="submission" date="2017-10" db="EMBL/GenBank/DDBJ databases">
        <title>Analysis of the genome sequences of Rhizobium populations associated to common bean (phaseolus vulgaris).</title>
        <authorList>
            <person name="Bustos P."/>
            <person name="Santamaria R.I."/>
            <person name="Miranda-Sanchez F."/>
            <person name="Perez-Carrascal O."/>
            <person name="Juarez S."/>
            <person name="Lozano L."/>
            <person name="Martinez-Flores I."/>
            <person name="Vinuesa P."/>
            <person name="Martinez-Romero E."/>
            <person name="Cevallos M.A."/>
            <person name="Romero D."/>
            <person name="Davila G."/>
            <person name="Gonzalez V."/>
        </authorList>
    </citation>
    <scope>NUCLEOTIDE SEQUENCE [LARGE SCALE GENOMIC DNA]</scope>
    <source>
        <strain evidence="2 3">NXT3</strain>
        <plasmid evidence="3">Plasmid psfrenxt3b</plasmid>
    </source>
</reference>
<proteinExistence type="predicted"/>
<name>A0A2L0HBQ2_RHIFR</name>
<keyword evidence="1" id="KW-0812">Transmembrane</keyword>
<evidence type="ECO:0000313" key="2">
    <source>
        <dbReference type="EMBL" id="AUX78896.1"/>
    </source>
</evidence>
<dbReference type="Proteomes" id="UP000239340">
    <property type="component" value="Plasmid pSfreNXT3b"/>
</dbReference>
<keyword evidence="1" id="KW-0472">Membrane</keyword>
<geneLocation type="plasmid" evidence="3">
    <name>psfrenxt3b</name>
</geneLocation>
<organism evidence="2 3">
    <name type="scientific">Rhizobium fredii</name>
    <name type="common">Sinorhizobium fredii</name>
    <dbReference type="NCBI Taxonomy" id="380"/>
    <lineage>
        <taxon>Bacteria</taxon>
        <taxon>Pseudomonadati</taxon>
        <taxon>Pseudomonadota</taxon>
        <taxon>Alphaproteobacteria</taxon>
        <taxon>Hyphomicrobiales</taxon>
        <taxon>Rhizobiaceae</taxon>
        <taxon>Sinorhizobium/Ensifer group</taxon>
        <taxon>Sinorhizobium</taxon>
    </lineage>
</organism>
<dbReference type="EMBL" id="CP024309">
    <property type="protein sequence ID" value="AUX78896.1"/>
    <property type="molecule type" value="Genomic_DNA"/>
</dbReference>
<keyword evidence="1" id="KW-1133">Transmembrane helix</keyword>
<evidence type="ECO:0000313" key="3">
    <source>
        <dbReference type="Proteomes" id="UP000239340"/>
    </source>
</evidence>
<feature type="transmembrane region" description="Helical" evidence="1">
    <location>
        <begin position="12"/>
        <end position="36"/>
    </location>
</feature>
<sequence>MARHRRRKSGNSAGPIIASVLLGVLSLVILGGFIYLKVKANSNPEIDKASLCPVDGPIEITAVLLDVTDPISQATALDLRNEFQAIVSAVPVGGLVQVYTLTETEGELNRTFSACNPGSGENVDEWTSNPRIAQKRWEEGFQKPLDEIAKRLDEGVAGNQSPIMAGIQKINLEVFGAPQHRAIPKQLVVASDMIEHTAAFSMYRDGAEYDRFEESPARDQFRTALDGTAVRILDFQRPSLNFDAEQLADFWKNWVENNRGSAYRFTRLEGIR</sequence>
<evidence type="ECO:0000256" key="1">
    <source>
        <dbReference type="SAM" id="Phobius"/>
    </source>
</evidence>